<accession>A0A0E9PPL2</accession>
<proteinExistence type="predicted"/>
<dbReference type="EMBL" id="GBXM01101996">
    <property type="protein sequence ID" value="JAH06581.1"/>
    <property type="molecule type" value="Transcribed_RNA"/>
</dbReference>
<reference evidence="1" key="2">
    <citation type="journal article" date="2015" name="Fish Shellfish Immunol.">
        <title>Early steps in the European eel (Anguilla anguilla)-Vibrio vulnificus interaction in the gills: Role of the RtxA13 toxin.</title>
        <authorList>
            <person name="Callol A."/>
            <person name="Pajuelo D."/>
            <person name="Ebbesson L."/>
            <person name="Teles M."/>
            <person name="MacKenzie S."/>
            <person name="Amaro C."/>
        </authorList>
    </citation>
    <scope>NUCLEOTIDE SEQUENCE</scope>
</reference>
<sequence>MFLHLRFLTHSAKRNRGTLNIGKGF</sequence>
<organism evidence="1">
    <name type="scientific">Anguilla anguilla</name>
    <name type="common">European freshwater eel</name>
    <name type="synonym">Muraena anguilla</name>
    <dbReference type="NCBI Taxonomy" id="7936"/>
    <lineage>
        <taxon>Eukaryota</taxon>
        <taxon>Metazoa</taxon>
        <taxon>Chordata</taxon>
        <taxon>Craniata</taxon>
        <taxon>Vertebrata</taxon>
        <taxon>Euteleostomi</taxon>
        <taxon>Actinopterygii</taxon>
        <taxon>Neopterygii</taxon>
        <taxon>Teleostei</taxon>
        <taxon>Anguilliformes</taxon>
        <taxon>Anguillidae</taxon>
        <taxon>Anguilla</taxon>
    </lineage>
</organism>
<reference evidence="1" key="1">
    <citation type="submission" date="2014-11" db="EMBL/GenBank/DDBJ databases">
        <authorList>
            <person name="Amaro Gonzalez C."/>
        </authorList>
    </citation>
    <scope>NUCLEOTIDE SEQUENCE</scope>
</reference>
<protein>
    <submittedName>
        <fullName evidence="1">Uncharacterized protein</fullName>
    </submittedName>
</protein>
<dbReference type="AlphaFoldDB" id="A0A0E9PPL2"/>
<evidence type="ECO:0000313" key="1">
    <source>
        <dbReference type="EMBL" id="JAH06581.1"/>
    </source>
</evidence>
<name>A0A0E9PPL2_ANGAN</name>